<dbReference type="EMBL" id="MF994816">
    <property type="protein sequence ID" value="AVI07683.1"/>
    <property type="molecule type" value="Genomic_DNA"/>
</dbReference>
<protein>
    <submittedName>
        <fullName evidence="2">Uncharacterized protein</fullName>
    </submittedName>
</protein>
<evidence type="ECO:0000313" key="2">
    <source>
        <dbReference type="EMBL" id="AVI07683.1"/>
    </source>
</evidence>
<name>A0A2L2Q9H8_9BETA</name>
<reference evidence="2" key="1">
    <citation type="journal article" date="2018" name="J. Virol.">
        <title>Copy number heterogeneity, large origin tandem repeats, and interspecies recombination in HHV-6A and HHV-6B reference strains.</title>
        <authorList>
            <person name="Greninger A.L."/>
            <person name="Roychoudhury P."/>
            <person name="Makhsous N."/>
            <person name="Hanson D."/>
            <person name="Chase J."/>
            <person name="Krueger G."/>
            <person name="Xie H."/>
            <person name="Huang M.-L."/>
            <person name="Saunders L."/>
            <person name="Ablashi D."/>
            <person name="Koelle D.M."/>
            <person name="Cook L."/>
            <person name="Jerome K.R."/>
        </authorList>
    </citation>
    <scope>NUCLEOTIDE SEQUENCE</scope>
    <source>
        <strain evidence="2">CO2</strain>
    </source>
</reference>
<feature type="region of interest" description="Disordered" evidence="1">
    <location>
        <begin position="1"/>
        <end position="65"/>
    </location>
</feature>
<proteinExistence type="predicted"/>
<organism evidence="2">
    <name type="scientific">Human betaherpesvirus 6A</name>
    <dbReference type="NCBI Taxonomy" id="32603"/>
    <lineage>
        <taxon>Viruses</taxon>
        <taxon>Duplodnaviria</taxon>
        <taxon>Heunggongvirae</taxon>
        <taxon>Peploviricota</taxon>
        <taxon>Herviviricetes</taxon>
        <taxon>Herpesvirales</taxon>
        <taxon>Orthoherpesviridae</taxon>
        <taxon>Betaherpesvirinae</taxon>
        <taxon>Roseolovirus</taxon>
        <taxon>Roseolovirus humanbeta6a</taxon>
    </lineage>
</organism>
<feature type="compositionally biased region" description="Basic residues" evidence="1">
    <location>
        <begin position="44"/>
        <end position="59"/>
    </location>
</feature>
<sequence>MCKSRDEVPHVVRRQRPGDESANERRPFNLRDLRIAPQVTSRRERARRRTQSRRRQTPRRYAEKRRATKHFIFCAESEIKLKMENKNKKYNDNDSVTGSLA</sequence>
<evidence type="ECO:0000256" key="1">
    <source>
        <dbReference type="SAM" id="MobiDB-lite"/>
    </source>
</evidence>
<accession>A0A2L2Q9H8</accession>
<feature type="compositionally biased region" description="Basic and acidic residues" evidence="1">
    <location>
        <begin position="1"/>
        <end position="34"/>
    </location>
</feature>